<evidence type="ECO:0000256" key="7">
    <source>
        <dbReference type="ARBA" id="ARBA00022989"/>
    </source>
</evidence>
<dbReference type="OrthoDB" id="8952216at2"/>
<dbReference type="Proteomes" id="UP000322822">
    <property type="component" value="Chromosome 2"/>
</dbReference>
<feature type="transmembrane region" description="Helical" evidence="9">
    <location>
        <begin position="176"/>
        <end position="196"/>
    </location>
</feature>
<protein>
    <submittedName>
        <fullName evidence="12">ABC transporter ATP-binding protein</fullName>
    </submittedName>
</protein>
<dbReference type="PROSITE" id="PS50929">
    <property type="entry name" value="ABC_TM1F"/>
    <property type="match status" value="1"/>
</dbReference>
<dbReference type="AlphaFoldDB" id="A0A5P2HAL3"/>
<dbReference type="GO" id="GO:0016887">
    <property type="term" value="F:ATP hydrolysis activity"/>
    <property type="evidence" value="ECO:0007669"/>
    <property type="project" value="InterPro"/>
</dbReference>
<evidence type="ECO:0000313" key="12">
    <source>
        <dbReference type="EMBL" id="QET04120.1"/>
    </source>
</evidence>
<evidence type="ECO:0000256" key="1">
    <source>
        <dbReference type="ARBA" id="ARBA00004651"/>
    </source>
</evidence>
<keyword evidence="4 9" id="KW-0812">Transmembrane</keyword>
<evidence type="ECO:0000256" key="3">
    <source>
        <dbReference type="ARBA" id="ARBA00022519"/>
    </source>
</evidence>
<dbReference type="InterPro" id="IPR027417">
    <property type="entry name" value="P-loop_NTPase"/>
</dbReference>
<evidence type="ECO:0000256" key="9">
    <source>
        <dbReference type="SAM" id="Phobius"/>
    </source>
</evidence>
<dbReference type="InterPro" id="IPR039421">
    <property type="entry name" value="Type_1_exporter"/>
</dbReference>
<feature type="domain" description="ABC transporter" evidence="10">
    <location>
        <begin position="380"/>
        <end position="596"/>
    </location>
</feature>
<dbReference type="GO" id="GO:0005886">
    <property type="term" value="C:plasma membrane"/>
    <property type="evidence" value="ECO:0007669"/>
    <property type="project" value="UniProtKB-SubCell"/>
</dbReference>
<dbReference type="InterPro" id="IPR036640">
    <property type="entry name" value="ABC1_TM_sf"/>
</dbReference>
<dbReference type="InterPro" id="IPR017871">
    <property type="entry name" value="ABC_transporter-like_CS"/>
</dbReference>
<dbReference type="PROSITE" id="PS00211">
    <property type="entry name" value="ABC_TRANSPORTER_1"/>
    <property type="match status" value="1"/>
</dbReference>
<dbReference type="InterPro" id="IPR003439">
    <property type="entry name" value="ABC_transporter-like_ATP-bd"/>
</dbReference>
<evidence type="ECO:0000256" key="6">
    <source>
        <dbReference type="ARBA" id="ARBA00022840"/>
    </source>
</evidence>
<gene>
    <name evidence="12" type="ORF">FOB72_18340</name>
</gene>
<dbReference type="Gene3D" id="1.20.1560.10">
    <property type="entry name" value="ABC transporter type 1, transmembrane domain"/>
    <property type="match status" value="1"/>
</dbReference>
<name>A0A5P2HAL3_9BURK</name>
<dbReference type="CDD" id="cd03228">
    <property type="entry name" value="ABCC_MRP_Like"/>
    <property type="match status" value="1"/>
</dbReference>
<dbReference type="PANTHER" id="PTHR24221">
    <property type="entry name" value="ATP-BINDING CASSETTE SUB-FAMILY B"/>
    <property type="match status" value="1"/>
</dbReference>
<feature type="transmembrane region" description="Helical" evidence="9">
    <location>
        <begin position="93"/>
        <end position="112"/>
    </location>
</feature>
<feature type="transmembrane region" description="Helical" evidence="9">
    <location>
        <begin position="56"/>
        <end position="81"/>
    </location>
</feature>
<accession>A0A5P2HAL3</accession>
<keyword evidence="8 9" id="KW-0472">Membrane</keyword>
<dbReference type="Pfam" id="PF00664">
    <property type="entry name" value="ABC_membrane"/>
    <property type="match status" value="1"/>
</dbReference>
<evidence type="ECO:0000313" key="13">
    <source>
        <dbReference type="Proteomes" id="UP000322822"/>
    </source>
</evidence>
<organism evidence="12 13">
    <name type="scientific">Cupriavidus pauculus</name>
    <dbReference type="NCBI Taxonomy" id="82633"/>
    <lineage>
        <taxon>Bacteria</taxon>
        <taxon>Pseudomonadati</taxon>
        <taxon>Pseudomonadota</taxon>
        <taxon>Betaproteobacteria</taxon>
        <taxon>Burkholderiales</taxon>
        <taxon>Burkholderiaceae</taxon>
        <taxon>Cupriavidus</taxon>
    </lineage>
</organism>
<proteinExistence type="predicted"/>
<dbReference type="SMART" id="SM00382">
    <property type="entry name" value="AAA"/>
    <property type="match status" value="1"/>
</dbReference>
<sequence>MAGWSRTVRIYPRACREFSRSELPSMSFAHLVAGLISPYIRAFHLIRAVYPALPWHLVLCSVVMIGVAMLAASVPVFLSAVVDRISVHGERGVASWLPIYLLALAYGMAWTLSNIMEWSKGLVSAFILVRCDAAVAESFFQRIIRWPYARQRTLDLGQTVAEIRRSMSSFGQINQAIFWTILPVAVQLVIVFGVIWARLDAVVATMFLMSMALLFALAVWIALRSRDVHASLFAIQNKLASRLTERLAKFYDIRINAAYREEEAGLHAVLSQHKRDIMAANARMASLMAVQIGAIGLILVITLTYAVHRAEAGAYTAGDFVMVATYLVQLTMPFALIASSLMQLRGHYLAMSTWFQYLGVEPEPIRTAVPTQDTSQNVLFELKDVSLSLDGVPILRQTNFTISRGQVIAIMGKSGTGKSTLLNVMLGLQPVDQGTVRFDGHLVYARPFADPLSQIAVTPQHPTINRGTLRENLLYGLERSPGDPALRKVLADLELDALADGMEDGLNAPVGEGTRALSGGEKQRLAIARALLKGCRTLILDEPTSSIDLAQEARVLKTIRAYADTVIIVSHRSAVLDMADIVVTLDTIRPTTVHRT</sequence>
<dbReference type="Pfam" id="PF00005">
    <property type="entry name" value="ABC_tran"/>
    <property type="match status" value="1"/>
</dbReference>
<feature type="transmembrane region" description="Helical" evidence="9">
    <location>
        <begin position="320"/>
        <end position="342"/>
    </location>
</feature>
<evidence type="ECO:0000259" key="10">
    <source>
        <dbReference type="PROSITE" id="PS50893"/>
    </source>
</evidence>
<dbReference type="GO" id="GO:0005524">
    <property type="term" value="F:ATP binding"/>
    <property type="evidence" value="ECO:0007669"/>
    <property type="project" value="UniProtKB-KW"/>
</dbReference>
<keyword evidence="2" id="KW-1003">Cell membrane</keyword>
<dbReference type="GO" id="GO:0140359">
    <property type="term" value="F:ABC-type transporter activity"/>
    <property type="evidence" value="ECO:0007669"/>
    <property type="project" value="InterPro"/>
</dbReference>
<dbReference type="SUPFAM" id="SSF90123">
    <property type="entry name" value="ABC transporter transmembrane region"/>
    <property type="match status" value="1"/>
</dbReference>
<dbReference type="InterPro" id="IPR003593">
    <property type="entry name" value="AAA+_ATPase"/>
</dbReference>
<feature type="transmembrane region" description="Helical" evidence="9">
    <location>
        <begin position="284"/>
        <end position="308"/>
    </location>
</feature>
<evidence type="ECO:0000256" key="4">
    <source>
        <dbReference type="ARBA" id="ARBA00022692"/>
    </source>
</evidence>
<dbReference type="GO" id="GO:0034040">
    <property type="term" value="F:ATPase-coupled lipid transmembrane transporter activity"/>
    <property type="evidence" value="ECO:0007669"/>
    <property type="project" value="TreeGrafter"/>
</dbReference>
<evidence type="ECO:0000256" key="5">
    <source>
        <dbReference type="ARBA" id="ARBA00022741"/>
    </source>
</evidence>
<evidence type="ECO:0000259" key="11">
    <source>
        <dbReference type="PROSITE" id="PS50929"/>
    </source>
</evidence>
<feature type="transmembrane region" description="Helical" evidence="9">
    <location>
        <begin position="28"/>
        <end position="50"/>
    </location>
</feature>
<dbReference type="PANTHER" id="PTHR24221:SF654">
    <property type="entry name" value="ATP-BINDING CASSETTE SUB-FAMILY B MEMBER 6"/>
    <property type="match status" value="1"/>
</dbReference>
<feature type="domain" description="ABC transmembrane type-1" evidence="11">
    <location>
        <begin position="58"/>
        <end position="346"/>
    </location>
</feature>
<keyword evidence="6 12" id="KW-0067">ATP-binding</keyword>
<dbReference type="EMBL" id="CP044067">
    <property type="protein sequence ID" value="QET04120.1"/>
    <property type="molecule type" value="Genomic_DNA"/>
</dbReference>
<evidence type="ECO:0000256" key="2">
    <source>
        <dbReference type="ARBA" id="ARBA00022475"/>
    </source>
</evidence>
<dbReference type="InterPro" id="IPR011527">
    <property type="entry name" value="ABC1_TM_dom"/>
</dbReference>
<evidence type="ECO:0000256" key="8">
    <source>
        <dbReference type="ARBA" id="ARBA00023136"/>
    </source>
</evidence>
<reference evidence="12 13" key="1">
    <citation type="submission" date="2019-09" db="EMBL/GenBank/DDBJ databases">
        <title>FDA dAtabase for Regulatory Grade micrObial Sequences (FDA-ARGOS): Supporting development and validation of Infectious Disease Dx tests.</title>
        <authorList>
            <person name="Sciortino C."/>
            <person name="Tallon L."/>
            <person name="Sadzewicz L."/>
            <person name="Vavikolanu K."/>
            <person name="Mehta A."/>
            <person name="Aluvathingal J."/>
            <person name="Nadendla S."/>
            <person name="Nandy P."/>
            <person name="Geyer C."/>
            <person name="Yan Y."/>
            <person name="Sichtig H."/>
        </authorList>
    </citation>
    <scope>NUCLEOTIDE SEQUENCE [LARGE SCALE GENOMIC DNA]</scope>
    <source>
        <strain evidence="12 13">FDAARGOS_664</strain>
    </source>
</reference>
<keyword evidence="7 9" id="KW-1133">Transmembrane helix</keyword>
<dbReference type="Gene3D" id="3.40.50.300">
    <property type="entry name" value="P-loop containing nucleotide triphosphate hydrolases"/>
    <property type="match status" value="1"/>
</dbReference>
<keyword evidence="5" id="KW-0547">Nucleotide-binding</keyword>
<keyword evidence="3" id="KW-0997">Cell inner membrane</keyword>
<feature type="transmembrane region" description="Helical" evidence="9">
    <location>
        <begin position="202"/>
        <end position="223"/>
    </location>
</feature>
<dbReference type="PROSITE" id="PS50893">
    <property type="entry name" value="ABC_TRANSPORTER_2"/>
    <property type="match status" value="1"/>
</dbReference>
<dbReference type="SUPFAM" id="SSF52540">
    <property type="entry name" value="P-loop containing nucleoside triphosphate hydrolases"/>
    <property type="match status" value="1"/>
</dbReference>
<comment type="subcellular location">
    <subcellularLocation>
        <location evidence="1">Cell membrane</location>
        <topology evidence="1">Multi-pass membrane protein</topology>
    </subcellularLocation>
</comment>